<gene>
    <name evidence="11" type="ORF">A2V68_00065</name>
</gene>
<dbReference type="InterPro" id="IPR009080">
    <property type="entry name" value="tRNAsynth_Ia_anticodon-bd"/>
</dbReference>
<dbReference type="InterPro" id="IPR035684">
    <property type="entry name" value="ArgRS_core"/>
</dbReference>
<dbReference type="STRING" id="1798535.A2V68_00065"/>
<dbReference type="Pfam" id="PF05746">
    <property type="entry name" value="DALR_1"/>
    <property type="match status" value="1"/>
</dbReference>
<keyword evidence="7 9" id="KW-0030">Aminoacyl-tRNA synthetase</keyword>
<dbReference type="Proteomes" id="UP000176651">
    <property type="component" value="Unassembled WGS sequence"/>
</dbReference>
<dbReference type="GO" id="GO:0004814">
    <property type="term" value="F:arginine-tRNA ligase activity"/>
    <property type="evidence" value="ECO:0007669"/>
    <property type="project" value="UniProtKB-EC"/>
</dbReference>
<evidence type="ECO:0000259" key="10">
    <source>
        <dbReference type="SMART" id="SM00836"/>
    </source>
</evidence>
<dbReference type="GO" id="GO:0005524">
    <property type="term" value="F:ATP binding"/>
    <property type="evidence" value="ECO:0007669"/>
    <property type="project" value="UniProtKB-KW"/>
</dbReference>
<evidence type="ECO:0000256" key="2">
    <source>
        <dbReference type="ARBA" id="ARBA00012837"/>
    </source>
</evidence>
<dbReference type="Pfam" id="PF00750">
    <property type="entry name" value="tRNA-synt_1d"/>
    <property type="match status" value="1"/>
</dbReference>
<keyword evidence="6 9" id="KW-0648">Protein biosynthesis</keyword>
<dbReference type="PANTHER" id="PTHR11956">
    <property type="entry name" value="ARGINYL-TRNA SYNTHETASE"/>
    <property type="match status" value="1"/>
</dbReference>
<evidence type="ECO:0000256" key="4">
    <source>
        <dbReference type="ARBA" id="ARBA00022741"/>
    </source>
</evidence>
<comment type="catalytic activity">
    <reaction evidence="8">
        <text>tRNA(Arg) + L-arginine + ATP = L-arginyl-tRNA(Arg) + AMP + diphosphate</text>
        <dbReference type="Rhea" id="RHEA:20301"/>
        <dbReference type="Rhea" id="RHEA-COMP:9658"/>
        <dbReference type="Rhea" id="RHEA-COMP:9673"/>
        <dbReference type="ChEBI" id="CHEBI:30616"/>
        <dbReference type="ChEBI" id="CHEBI:32682"/>
        <dbReference type="ChEBI" id="CHEBI:33019"/>
        <dbReference type="ChEBI" id="CHEBI:78442"/>
        <dbReference type="ChEBI" id="CHEBI:78513"/>
        <dbReference type="ChEBI" id="CHEBI:456215"/>
        <dbReference type="EC" id="6.1.1.19"/>
    </reaction>
</comment>
<evidence type="ECO:0000256" key="1">
    <source>
        <dbReference type="ARBA" id="ARBA00005594"/>
    </source>
</evidence>
<evidence type="ECO:0000313" key="11">
    <source>
        <dbReference type="EMBL" id="OGB73998.1"/>
    </source>
</evidence>
<dbReference type="SUPFAM" id="SSF52374">
    <property type="entry name" value="Nucleotidylyl transferase"/>
    <property type="match status" value="1"/>
</dbReference>
<accession>A0A1F4NRV1</accession>
<keyword evidence="5 9" id="KW-0067">ATP-binding</keyword>
<dbReference type="SUPFAM" id="SSF47323">
    <property type="entry name" value="Anticodon-binding domain of a subclass of class I aminoacyl-tRNA synthetases"/>
    <property type="match status" value="1"/>
</dbReference>
<organism evidence="11 12">
    <name type="scientific">candidate division Kazan bacterium RBG_13_50_9</name>
    <dbReference type="NCBI Taxonomy" id="1798535"/>
    <lineage>
        <taxon>Bacteria</taxon>
        <taxon>Bacteria division Kazan-3B-28</taxon>
    </lineage>
</organism>
<evidence type="ECO:0000313" key="12">
    <source>
        <dbReference type="Proteomes" id="UP000176651"/>
    </source>
</evidence>
<name>A0A1F4NRV1_UNCK3</name>
<dbReference type="AlphaFoldDB" id="A0A1F4NRV1"/>
<dbReference type="EMBL" id="META01000007">
    <property type="protein sequence ID" value="OGB73998.1"/>
    <property type="molecule type" value="Genomic_DNA"/>
</dbReference>
<dbReference type="InterPro" id="IPR001278">
    <property type="entry name" value="Arg-tRNA-ligase"/>
</dbReference>
<dbReference type="EC" id="6.1.1.19" evidence="2"/>
<reference evidence="11 12" key="1">
    <citation type="journal article" date="2016" name="Nat. Commun.">
        <title>Thousands of microbial genomes shed light on interconnected biogeochemical processes in an aquifer system.</title>
        <authorList>
            <person name="Anantharaman K."/>
            <person name="Brown C.T."/>
            <person name="Hug L.A."/>
            <person name="Sharon I."/>
            <person name="Castelle C.J."/>
            <person name="Probst A.J."/>
            <person name="Thomas B.C."/>
            <person name="Singh A."/>
            <person name="Wilkins M.J."/>
            <person name="Karaoz U."/>
            <person name="Brodie E.L."/>
            <person name="Williams K.H."/>
            <person name="Hubbard S.S."/>
            <person name="Banfield J.F."/>
        </authorList>
    </citation>
    <scope>NUCLEOTIDE SEQUENCE [LARGE SCALE GENOMIC DNA]</scope>
</reference>
<evidence type="ECO:0000256" key="9">
    <source>
        <dbReference type="RuleBase" id="RU363038"/>
    </source>
</evidence>
<sequence>NETAKTIVKRIVEAHLATFKRFSISYDLLVYEHDIVNNQLWDKLFEELKSKRLIVQPRSGDNKGAWIVKFGQTDREDKVLVRSNGLPTYTAKDIAYQLWKFDRSVMPGYERKFMDVDRVINVIDNRQEYPQAIIKYVLEKLGYKKEAAGSYHLSYGVVKLSAGAMKALGETAGDKAVAYSMSGRAGIGVMVDDLFETAYQRQLREHSTKPEVAESIAAGSIRYYMLKPRPSREAIFDFDEAFRTDGNTGVYLQYAYARCHNILGKVPDWHPALKSPKVPDDLSPESTALIKILERYPEVLATAAEELDPSLISDYAFELATSLAQFYESNPVLQANEELKNFRLHLVATVRQILGNTLNLLGIPLLERI</sequence>
<feature type="domain" description="DALR anticodon binding" evidence="10">
    <location>
        <begin position="252"/>
        <end position="369"/>
    </location>
</feature>
<dbReference type="SMART" id="SM00836">
    <property type="entry name" value="DALR_1"/>
    <property type="match status" value="1"/>
</dbReference>
<dbReference type="InterPro" id="IPR014729">
    <property type="entry name" value="Rossmann-like_a/b/a_fold"/>
</dbReference>
<dbReference type="Gene3D" id="1.10.730.10">
    <property type="entry name" value="Isoleucyl-tRNA Synthetase, Domain 1"/>
    <property type="match status" value="1"/>
</dbReference>
<dbReference type="GO" id="GO:0006420">
    <property type="term" value="P:arginyl-tRNA aminoacylation"/>
    <property type="evidence" value="ECO:0007669"/>
    <property type="project" value="InterPro"/>
</dbReference>
<evidence type="ECO:0000256" key="5">
    <source>
        <dbReference type="ARBA" id="ARBA00022840"/>
    </source>
</evidence>
<evidence type="ECO:0000256" key="7">
    <source>
        <dbReference type="ARBA" id="ARBA00023146"/>
    </source>
</evidence>
<protein>
    <recommendedName>
        <fullName evidence="2">arginine--tRNA ligase</fullName>
        <ecNumber evidence="2">6.1.1.19</ecNumber>
    </recommendedName>
</protein>
<keyword evidence="3 9" id="KW-0436">Ligase</keyword>
<comment type="caution">
    <text evidence="11">The sequence shown here is derived from an EMBL/GenBank/DDBJ whole genome shotgun (WGS) entry which is preliminary data.</text>
</comment>
<proteinExistence type="inferred from homology"/>
<dbReference type="FunFam" id="1.10.730.10:FF:000006">
    <property type="entry name" value="Arginyl-tRNA synthetase 2, mitochondrial"/>
    <property type="match status" value="1"/>
</dbReference>
<dbReference type="PANTHER" id="PTHR11956:SF5">
    <property type="entry name" value="ARGININE--TRNA LIGASE, CYTOPLASMIC"/>
    <property type="match status" value="1"/>
</dbReference>
<dbReference type="Gene3D" id="3.40.50.620">
    <property type="entry name" value="HUPs"/>
    <property type="match status" value="1"/>
</dbReference>
<comment type="similarity">
    <text evidence="1 9">Belongs to the class-I aminoacyl-tRNA synthetase family.</text>
</comment>
<keyword evidence="4 9" id="KW-0547">Nucleotide-binding</keyword>
<evidence type="ECO:0000256" key="8">
    <source>
        <dbReference type="ARBA" id="ARBA00049339"/>
    </source>
</evidence>
<evidence type="ECO:0000256" key="3">
    <source>
        <dbReference type="ARBA" id="ARBA00022598"/>
    </source>
</evidence>
<evidence type="ECO:0000256" key="6">
    <source>
        <dbReference type="ARBA" id="ARBA00022917"/>
    </source>
</evidence>
<feature type="non-terminal residue" evidence="11">
    <location>
        <position position="1"/>
    </location>
</feature>
<dbReference type="InterPro" id="IPR008909">
    <property type="entry name" value="DALR_anticod-bd"/>
</dbReference>